<evidence type="ECO:0000313" key="8">
    <source>
        <dbReference type="EMBL" id="KKT53075.1"/>
    </source>
</evidence>
<protein>
    <recommendedName>
        <fullName evidence="5">tRNA pseudouridine synthase B</fullName>
        <ecNumber evidence="5">5.4.99.25</ecNumber>
    </recommendedName>
    <alternativeName>
        <fullName evidence="5">tRNA pseudouridine(55) synthase</fullName>
        <shortName evidence="5">Psi55 synthase</shortName>
    </alternativeName>
    <alternativeName>
        <fullName evidence="5">tRNA pseudouridylate synthase</fullName>
    </alternativeName>
    <alternativeName>
        <fullName evidence="5">tRNA-uridine isomerase</fullName>
    </alternativeName>
</protein>
<dbReference type="GO" id="GO:1990481">
    <property type="term" value="P:mRNA pseudouridine synthesis"/>
    <property type="evidence" value="ECO:0007669"/>
    <property type="project" value="TreeGrafter"/>
</dbReference>
<dbReference type="SUPFAM" id="SSF55120">
    <property type="entry name" value="Pseudouridine synthase"/>
    <property type="match status" value="1"/>
</dbReference>
<dbReference type="Pfam" id="PF01509">
    <property type="entry name" value="TruB_N"/>
    <property type="match status" value="2"/>
</dbReference>
<feature type="domain" description="tRNA pseudouridylate synthase B C-terminal" evidence="7">
    <location>
        <begin position="199"/>
        <end position="239"/>
    </location>
</feature>
<dbReference type="AlphaFoldDB" id="A0A0G1I1I7"/>
<dbReference type="HAMAP" id="MF_01080">
    <property type="entry name" value="TruB_bact"/>
    <property type="match status" value="1"/>
</dbReference>
<feature type="domain" description="Pseudouridine synthase II N-terminal" evidence="6">
    <location>
        <begin position="23"/>
        <end position="94"/>
    </location>
</feature>
<dbReference type="Proteomes" id="UP000034752">
    <property type="component" value="Unassembled WGS sequence"/>
</dbReference>
<accession>A0A0G1I1I7</accession>
<dbReference type="EC" id="5.4.99.25" evidence="5"/>
<dbReference type="Gene3D" id="3.30.2350.10">
    <property type="entry name" value="Pseudouridine synthase"/>
    <property type="match status" value="1"/>
</dbReference>
<feature type="active site" description="Nucleophile" evidence="5">
    <location>
        <position position="38"/>
    </location>
</feature>
<evidence type="ECO:0000313" key="9">
    <source>
        <dbReference type="Proteomes" id="UP000034752"/>
    </source>
</evidence>
<evidence type="ECO:0000256" key="2">
    <source>
        <dbReference type="ARBA" id="ARBA00005642"/>
    </source>
</evidence>
<gene>
    <name evidence="5" type="primary">truB</name>
    <name evidence="8" type="ORF">VE96_C0003G0015</name>
</gene>
<dbReference type="EMBL" id="LCIJ01000003">
    <property type="protein sequence ID" value="KKT53075.1"/>
    <property type="molecule type" value="Genomic_DNA"/>
</dbReference>
<dbReference type="GO" id="GO:0160148">
    <property type="term" value="F:tRNA pseudouridine(55) synthase activity"/>
    <property type="evidence" value="ECO:0007669"/>
    <property type="project" value="UniProtKB-EC"/>
</dbReference>
<dbReference type="PATRIC" id="fig|1620410.3.peg.61"/>
<dbReference type="InterPro" id="IPR014780">
    <property type="entry name" value="tRNA_psdUridine_synth_TruB"/>
</dbReference>
<dbReference type="GO" id="GO:0031119">
    <property type="term" value="P:tRNA pseudouridine synthesis"/>
    <property type="evidence" value="ECO:0007669"/>
    <property type="project" value="UniProtKB-UniRule"/>
</dbReference>
<keyword evidence="4 5" id="KW-0413">Isomerase</keyword>
<keyword evidence="3 5" id="KW-0819">tRNA processing</keyword>
<evidence type="ECO:0000259" key="6">
    <source>
        <dbReference type="Pfam" id="PF01509"/>
    </source>
</evidence>
<comment type="similarity">
    <text evidence="2 5">Belongs to the pseudouridine synthase TruB family. Type 1 subfamily.</text>
</comment>
<comment type="caution">
    <text evidence="8">The sequence shown here is derived from an EMBL/GenBank/DDBJ whole genome shotgun (WGS) entry which is preliminary data.</text>
</comment>
<comment type="catalytic activity">
    <reaction evidence="1 5">
        <text>uridine(55) in tRNA = pseudouridine(55) in tRNA</text>
        <dbReference type="Rhea" id="RHEA:42532"/>
        <dbReference type="Rhea" id="RHEA-COMP:10101"/>
        <dbReference type="Rhea" id="RHEA-COMP:10102"/>
        <dbReference type="ChEBI" id="CHEBI:65314"/>
        <dbReference type="ChEBI" id="CHEBI:65315"/>
        <dbReference type="EC" id="5.4.99.25"/>
    </reaction>
</comment>
<comment type="function">
    <text evidence="5">Responsible for synthesis of pseudouridine from uracil-55 in the psi GC loop of transfer RNAs.</text>
</comment>
<dbReference type="InterPro" id="IPR002501">
    <property type="entry name" value="PsdUridine_synth_N"/>
</dbReference>
<organism evidence="8 9">
    <name type="scientific">candidate division Kazan bacterium GW2011_GWA1_44_22</name>
    <dbReference type="NCBI Taxonomy" id="1620410"/>
    <lineage>
        <taxon>Bacteria</taxon>
        <taxon>Bacteria division Kazan-3B-28</taxon>
    </lineage>
</organism>
<proteinExistence type="inferred from homology"/>
<dbReference type="CDD" id="cd02573">
    <property type="entry name" value="PseudoU_synth_EcTruB"/>
    <property type="match status" value="1"/>
</dbReference>
<evidence type="ECO:0000256" key="1">
    <source>
        <dbReference type="ARBA" id="ARBA00000385"/>
    </source>
</evidence>
<name>A0A0G1I1I7_UNCK3</name>
<dbReference type="InterPro" id="IPR020103">
    <property type="entry name" value="PsdUridine_synth_cat_dom_sf"/>
</dbReference>
<dbReference type="InterPro" id="IPR032819">
    <property type="entry name" value="TruB_C"/>
</dbReference>
<feature type="domain" description="Pseudouridine synthase II N-terminal" evidence="6">
    <location>
        <begin position="117"/>
        <end position="198"/>
    </location>
</feature>
<dbReference type="PANTHER" id="PTHR13767:SF2">
    <property type="entry name" value="PSEUDOURIDYLATE SYNTHASE TRUB1"/>
    <property type="match status" value="1"/>
</dbReference>
<sequence length="262" mass="28716">MPGIFLINKPKGITSHDVVNYLRRVTGEKTIGHAGTLDPLASGLMIVAVGREFTRQISNFSKLDKTYLVEATLGATSTTYDAEGVITPARHSESSLRHPELDSGSLAQIPDQVRNDGIAKPNQEKVNKTLQSFVGRQNQMPPIFSAKKIGGQKAYDLARQGKPVELKAVPVNIYEIKLSEYHYPILKFSTKVSSGTYIRSLVHDIGQKLGSGAYMSGLIRDSIGEFKLSEAMDLYQIKSLADLHPHQLPLIKGESRGSIIKS</sequence>
<evidence type="ECO:0000256" key="5">
    <source>
        <dbReference type="HAMAP-Rule" id="MF_01080"/>
    </source>
</evidence>
<evidence type="ECO:0000256" key="3">
    <source>
        <dbReference type="ARBA" id="ARBA00022694"/>
    </source>
</evidence>
<dbReference type="Pfam" id="PF16198">
    <property type="entry name" value="TruB_C_2"/>
    <property type="match status" value="1"/>
</dbReference>
<evidence type="ECO:0000256" key="4">
    <source>
        <dbReference type="ARBA" id="ARBA00023235"/>
    </source>
</evidence>
<evidence type="ECO:0000259" key="7">
    <source>
        <dbReference type="Pfam" id="PF16198"/>
    </source>
</evidence>
<reference evidence="8 9" key="1">
    <citation type="journal article" date="2015" name="Nature">
        <title>rRNA introns, odd ribosomes, and small enigmatic genomes across a large radiation of phyla.</title>
        <authorList>
            <person name="Brown C.T."/>
            <person name="Hug L.A."/>
            <person name="Thomas B.C."/>
            <person name="Sharon I."/>
            <person name="Castelle C.J."/>
            <person name="Singh A."/>
            <person name="Wilkins M.J."/>
            <person name="Williams K.H."/>
            <person name="Banfield J.F."/>
        </authorList>
    </citation>
    <scope>NUCLEOTIDE SEQUENCE [LARGE SCALE GENOMIC DNA]</scope>
</reference>
<dbReference type="PANTHER" id="PTHR13767">
    <property type="entry name" value="TRNA-PSEUDOURIDINE SYNTHASE"/>
    <property type="match status" value="1"/>
</dbReference>
<dbReference type="GO" id="GO:0003723">
    <property type="term" value="F:RNA binding"/>
    <property type="evidence" value="ECO:0007669"/>
    <property type="project" value="InterPro"/>
</dbReference>